<protein>
    <submittedName>
        <fullName evidence="2">Putative fibronectin, type III containing protein</fullName>
    </submittedName>
</protein>
<reference evidence="2 3" key="1">
    <citation type="journal article" date="2016" name="FEMS Microbiol. Lett.">
        <title>Characterization of LysPBC4, a novel Bacillus cereus-specific endolysin of bacteriophage PBC4.</title>
        <authorList>
            <person name="Na H."/>
            <person name="Kong M."/>
            <person name="Ryu S."/>
        </authorList>
    </citation>
    <scope>NUCLEOTIDE SEQUENCE [LARGE SCALE GENOMIC DNA]</scope>
</reference>
<dbReference type="SUPFAM" id="SSF49265">
    <property type="entry name" value="Fibronectin type III"/>
    <property type="match status" value="1"/>
</dbReference>
<name>A0A1D6X858_9CAUD</name>
<evidence type="ECO:0000313" key="2">
    <source>
        <dbReference type="EMBL" id="AKQ08203.1"/>
    </source>
</evidence>
<sequence>MWLHPSAPLAPTGLKVDTKTDTSIKISWTAVTDSRGIKGYEIYQDGVKKTTLVGTTHTASGLTANTEYKFKIKAVANDDMVSDFSTELAVTTNAASGG</sequence>
<evidence type="ECO:0000259" key="1">
    <source>
        <dbReference type="PROSITE" id="PS50853"/>
    </source>
</evidence>
<dbReference type="EMBL" id="KT070866">
    <property type="protein sequence ID" value="AKQ08203.1"/>
    <property type="molecule type" value="Genomic_DNA"/>
</dbReference>
<dbReference type="SMART" id="SM00060">
    <property type="entry name" value="FN3"/>
    <property type="match status" value="1"/>
</dbReference>
<dbReference type="InterPro" id="IPR003961">
    <property type="entry name" value="FN3_dom"/>
</dbReference>
<dbReference type="InterPro" id="IPR036116">
    <property type="entry name" value="FN3_sf"/>
</dbReference>
<evidence type="ECO:0000313" key="3">
    <source>
        <dbReference type="Proteomes" id="UP000224963"/>
    </source>
</evidence>
<dbReference type="Gene3D" id="2.60.40.10">
    <property type="entry name" value="Immunoglobulins"/>
    <property type="match status" value="1"/>
</dbReference>
<dbReference type="CDD" id="cd00063">
    <property type="entry name" value="FN3"/>
    <property type="match status" value="1"/>
</dbReference>
<dbReference type="Proteomes" id="UP000224963">
    <property type="component" value="Segment"/>
</dbReference>
<dbReference type="Pfam" id="PF00041">
    <property type="entry name" value="fn3"/>
    <property type="match status" value="1"/>
</dbReference>
<organism evidence="2 3">
    <name type="scientific">Bacillus phage PBC4</name>
    <dbReference type="NCBI Taxonomy" id="1675028"/>
    <lineage>
        <taxon>Viruses</taxon>
        <taxon>Duplodnaviria</taxon>
        <taxon>Heunggongvirae</taxon>
        <taxon>Uroviricota</taxon>
        <taxon>Caudoviricetes</taxon>
        <taxon>Sejongvirinae</taxon>
        <taxon>Yihwangvirus</taxon>
        <taxon>Yihwangvirus PBC4</taxon>
    </lineage>
</organism>
<keyword evidence="3" id="KW-1185">Reference proteome</keyword>
<feature type="domain" description="Fibronectin type-III" evidence="1">
    <location>
        <begin position="10"/>
        <end position="95"/>
    </location>
</feature>
<gene>
    <name evidence="2" type="ORF">PBC4_011</name>
</gene>
<accession>A0A1D6X858</accession>
<dbReference type="InterPro" id="IPR013783">
    <property type="entry name" value="Ig-like_fold"/>
</dbReference>
<proteinExistence type="predicted"/>
<dbReference type="PROSITE" id="PS50853">
    <property type="entry name" value="FN3"/>
    <property type="match status" value="1"/>
</dbReference>